<feature type="region of interest" description="Disordered" evidence="1">
    <location>
        <begin position="1"/>
        <end position="26"/>
    </location>
</feature>
<reference evidence="3" key="1">
    <citation type="submission" date="2024-07" db="EMBL/GenBank/DDBJ databases">
        <title>Two chromosome-level genome assemblies of Korean endemic species Abeliophyllum distichum and Forsythia ovata (Oleaceae).</title>
        <authorList>
            <person name="Jang H."/>
        </authorList>
    </citation>
    <scope>NUCLEOTIDE SEQUENCE [LARGE SCALE GENOMIC DNA]</scope>
</reference>
<evidence type="ECO:0000256" key="1">
    <source>
        <dbReference type="SAM" id="MobiDB-lite"/>
    </source>
</evidence>
<evidence type="ECO:0000313" key="2">
    <source>
        <dbReference type="EMBL" id="KAL2520218.1"/>
    </source>
</evidence>
<dbReference type="AlphaFoldDB" id="A0ABD1U6F4"/>
<comment type="caution">
    <text evidence="2">The sequence shown here is derived from an EMBL/GenBank/DDBJ whole genome shotgun (WGS) entry which is preliminary data.</text>
</comment>
<gene>
    <name evidence="2" type="ORF">Fot_24141</name>
</gene>
<proteinExistence type="predicted"/>
<dbReference type="EMBL" id="JBFOLJ010000007">
    <property type="protein sequence ID" value="KAL2520218.1"/>
    <property type="molecule type" value="Genomic_DNA"/>
</dbReference>
<feature type="compositionally biased region" description="Polar residues" evidence="1">
    <location>
        <begin position="16"/>
        <end position="26"/>
    </location>
</feature>
<evidence type="ECO:0000313" key="3">
    <source>
        <dbReference type="Proteomes" id="UP001604277"/>
    </source>
</evidence>
<name>A0ABD1U6F4_9LAMI</name>
<dbReference type="Proteomes" id="UP001604277">
    <property type="component" value="Unassembled WGS sequence"/>
</dbReference>
<keyword evidence="3" id="KW-1185">Reference proteome</keyword>
<accession>A0ABD1U6F4</accession>
<organism evidence="2 3">
    <name type="scientific">Forsythia ovata</name>
    <dbReference type="NCBI Taxonomy" id="205694"/>
    <lineage>
        <taxon>Eukaryota</taxon>
        <taxon>Viridiplantae</taxon>
        <taxon>Streptophyta</taxon>
        <taxon>Embryophyta</taxon>
        <taxon>Tracheophyta</taxon>
        <taxon>Spermatophyta</taxon>
        <taxon>Magnoliopsida</taxon>
        <taxon>eudicotyledons</taxon>
        <taxon>Gunneridae</taxon>
        <taxon>Pentapetalae</taxon>
        <taxon>asterids</taxon>
        <taxon>lamiids</taxon>
        <taxon>Lamiales</taxon>
        <taxon>Oleaceae</taxon>
        <taxon>Forsythieae</taxon>
        <taxon>Forsythia</taxon>
    </lineage>
</organism>
<sequence length="144" mass="16150">MKFKNESPDEYENEAASLQFSKDQTKSQGCPPEFAYVRQHHGSSAIVTLHSMVHSLANSASRPLMLRHNLVDNNWLTLSLDFMHIPICPNAHIDGLVLLEFNDIASPPIWPFANLSQSFKGEEGFDATDDRFSLKTLLGESFSI</sequence>
<protein>
    <submittedName>
        <fullName evidence="2">Uncharacterized protein</fullName>
    </submittedName>
</protein>